<dbReference type="InterPro" id="IPR036942">
    <property type="entry name" value="Beta-barrel_TonB_sf"/>
</dbReference>
<dbReference type="FunFam" id="2.40.170.20:FF:000005">
    <property type="entry name" value="TonB-dependent siderophore receptor"/>
    <property type="match status" value="1"/>
</dbReference>
<keyword evidence="13 14" id="KW-0998">Cell outer membrane</keyword>
<dbReference type="InterPro" id="IPR011662">
    <property type="entry name" value="Secretin/TonB_short_N"/>
</dbReference>
<dbReference type="Gene3D" id="2.40.170.20">
    <property type="entry name" value="TonB-dependent receptor, beta-barrel domain"/>
    <property type="match status" value="1"/>
</dbReference>
<keyword evidence="12 18" id="KW-0675">Receptor</keyword>
<evidence type="ECO:0000256" key="2">
    <source>
        <dbReference type="ARBA" id="ARBA00009810"/>
    </source>
</evidence>
<gene>
    <name evidence="18" type="ORF">C7389_12845</name>
</gene>
<feature type="signal peptide" evidence="16">
    <location>
        <begin position="1"/>
        <end position="32"/>
    </location>
</feature>
<proteinExistence type="inferred from homology"/>
<accession>A0A4R6DMH4</accession>
<evidence type="ECO:0000256" key="9">
    <source>
        <dbReference type="ARBA" id="ARBA00023065"/>
    </source>
</evidence>
<dbReference type="GO" id="GO:0015891">
    <property type="term" value="P:siderophore transport"/>
    <property type="evidence" value="ECO:0007669"/>
    <property type="project" value="InterPro"/>
</dbReference>
<dbReference type="GO" id="GO:0009279">
    <property type="term" value="C:cell outer membrane"/>
    <property type="evidence" value="ECO:0007669"/>
    <property type="project" value="UniProtKB-SubCell"/>
</dbReference>
<dbReference type="RefSeq" id="WP_133594813.1">
    <property type="nucleotide sequence ID" value="NZ_SNVV01000028.1"/>
</dbReference>
<dbReference type="InterPro" id="IPR037066">
    <property type="entry name" value="Plug_dom_sf"/>
</dbReference>
<evidence type="ECO:0000256" key="4">
    <source>
        <dbReference type="ARBA" id="ARBA00022452"/>
    </source>
</evidence>
<dbReference type="PANTHER" id="PTHR32552">
    <property type="entry name" value="FERRICHROME IRON RECEPTOR-RELATED"/>
    <property type="match status" value="1"/>
</dbReference>
<dbReference type="InterPro" id="IPR039426">
    <property type="entry name" value="TonB-dep_rcpt-like"/>
</dbReference>
<dbReference type="Gene3D" id="2.170.130.10">
    <property type="entry name" value="TonB-dependent receptor, plug domain"/>
    <property type="match status" value="1"/>
</dbReference>
<keyword evidence="6 14" id="KW-0812">Transmembrane</keyword>
<comment type="caution">
    <text evidence="18">The sequence shown here is derived from an EMBL/GenBank/DDBJ whole genome shotgun (WGS) entry which is preliminary data.</text>
</comment>
<dbReference type="InterPro" id="IPR010105">
    <property type="entry name" value="TonB_sidphr_rcpt"/>
</dbReference>
<feature type="domain" description="Secretin/TonB short N-terminal" evidence="17">
    <location>
        <begin position="70"/>
        <end position="121"/>
    </location>
</feature>
<evidence type="ECO:0000256" key="13">
    <source>
        <dbReference type="ARBA" id="ARBA00023237"/>
    </source>
</evidence>
<dbReference type="PROSITE" id="PS52016">
    <property type="entry name" value="TONB_DEPENDENT_REC_3"/>
    <property type="match status" value="1"/>
</dbReference>
<evidence type="ECO:0000256" key="6">
    <source>
        <dbReference type="ARBA" id="ARBA00022692"/>
    </source>
</evidence>
<dbReference type="CDD" id="cd01347">
    <property type="entry name" value="ligand_gated_channel"/>
    <property type="match status" value="1"/>
</dbReference>
<name>A0A4R6DMH4_9RHOO</name>
<comment type="similarity">
    <text evidence="2 14 15">Belongs to the TonB-dependent receptor family.</text>
</comment>
<protein>
    <submittedName>
        <fullName evidence="18">Iron complex outermembrane receptor protein</fullName>
    </submittedName>
</protein>
<dbReference type="NCBIfam" id="TIGR01783">
    <property type="entry name" value="TonB-siderophor"/>
    <property type="match status" value="1"/>
</dbReference>
<dbReference type="PANTHER" id="PTHR32552:SF68">
    <property type="entry name" value="FERRICHROME OUTER MEMBRANE TRANSPORTER_PHAGE RECEPTOR"/>
    <property type="match status" value="1"/>
</dbReference>
<keyword evidence="4 14" id="KW-1134">Transmembrane beta strand</keyword>
<dbReference type="GO" id="GO:0015344">
    <property type="term" value="F:siderophore uptake transmembrane transporter activity"/>
    <property type="evidence" value="ECO:0007669"/>
    <property type="project" value="TreeGrafter"/>
</dbReference>
<evidence type="ECO:0000256" key="15">
    <source>
        <dbReference type="RuleBase" id="RU003357"/>
    </source>
</evidence>
<evidence type="ECO:0000256" key="16">
    <source>
        <dbReference type="SAM" id="SignalP"/>
    </source>
</evidence>
<organism evidence="18 19">
    <name type="scientific">Azoarcus indigens</name>
    <dbReference type="NCBI Taxonomy" id="29545"/>
    <lineage>
        <taxon>Bacteria</taxon>
        <taxon>Pseudomonadati</taxon>
        <taxon>Pseudomonadota</taxon>
        <taxon>Betaproteobacteria</taxon>
        <taxon>Rhodocyclales</taxon>
        <taxon>Zoogloeaceae</taxon>
        <taxon>Azoarcus</taxon>
    </lineage>
</organism>
<dbReference type="InterPro" id="IPR000531">
    <property type="entry name" value="Beta-barrel_TonB"/>
</dbReference>
<dbReference type="Gene3D" id="3.55.50.30">
    <property type="match status" value="1"/>
</dbReference>
<dbReference type="EMBL" id="SNVV01000028">
    <property type="protein sequence ID" value="TDN46050.1"/>
    <property type="molecule type" value="Genomic_DNA"/>
</dbReference>
<keyword evidence="3 14" id="KW-0813">Transport</keyword>
<keyword evidence="11 14" id="KW-0472">Membrane</keyword>
<reference evidence="18 19" key="1">
    <citation type="submission" date="2019-03" db="EMBL/GenBank/DDBJ databases">
        <title>Genomic Encyclopedia of Type Strains, Phase IV (KMG-IV): sequencing the most valuable type-strain genomes for metagenomic binning, comparative biology and taxonomic classification.</title>
        <authorList>
            <person name="Goeker M."/>
        </authorList>
    </citation>
    <scope>NUCLEOTIDE SEQUENCE [LARGE SCALE GENOMIC DNA]</scope>
    <source>
        <strain evidence="18 19">DSM 12121</strain>
    </source>
</reference>
<evidence type="ECO:0000256" key="14">
    <source>
        <dbReference type="PROSITE-ProRule" id="PRU01360"/>
    </source>
</evidence>
<evidence type="ECO:0000256" key="8">
    <source>
        <dbReference type="ARBA" id="ARBA00023004"/>
    </source>
</evidence>
<evidence type="ECO:0000313" key="18">
    <source>
        <dbReference type="EMBL" id="TDN46050.1"/>
    </source>
</evidence>
<dbReference type="SUPFAM" id="SSF56935">
    <property type="entry name" value="Porins"/>
    <property type="match status" value="1"/>
</dbReference>
<evidence type="ECO:0000259" key="17">
    <source>
        <dbReference type="SMART" id="SM00965"/>
    </source>
</evidence>
<sequence>MSPQPRPDACRTRPLRCAIAVSLAFASLTAGAQDTLPTASTVEAAVARTWDLPVAPLADTLARIARDSGQRLSADPALITGKTAAAVHGRLSPADAARRALAGTGLELVVTDSGTLSLRPAPAKTHDAETTLAPVTVTAGTQQESAWGAVQGYIARRSASGSKTDSAIADIPQSISIISAQQMADQGVQSITTALGYTPGVVGQYGDNDLRHDWLTVRGFTPARYLDGLRLPYGARGYAQPRIEPYGLERVEVLKGPASVLYGQAAPGGLINMVRKRPTEEATREIQVKLGSHEQRHVGLDIGGPVDEQGTVAYRVVSLVRDSDTQFDHVEERKRYIAPSLSIQASDTTRLTLLAEYQKIESPGGGGAPALPSNGTLDTSTYARLARNTFVGEPGYDNFSNEQWSIGYELEHRLSNHWRLRQNLRYAEVDTDTQRVQAACASSATCNPSALFRYAWAFPETSKLLTVDNQAVANFNAGGIQHTVLLGVDYSREKSAFEESQLVFLSSLFNAYNPTYGTAVSRPGPAMLIDQRLTQTGLYAQDQMQIGKLALTVSGRYDRADTDTLTRMVTAGTSTRVKQKDRELTGRLGAVYGFDNGVSPYASISTSFQPAGGTDRNGTPFDPTTGQQIEIGVKIQPKNIRALLTLAAYQLAQENVLTPDPVNTSFRVQSGEARVRGFEAEGKFELSEQLALIASYAYTDSEITKDNPNSAGVSNQGNQLAFVPRHQAALWADYRFGAELTGFSVGGGVRYTGRTWGNNANTTDIPGYSIADLALRYDFGQRHSSLQGVSLALNINNLFDKRYVSTCLSTTTSCYWGDERRITGTLSYRW</sequence>
<dbReference type="SMART" id="SM00965">
    <property type="entry name" value="STN"/>
    <property type="match status" value="1"/>
</dbReference>
<dbReference type="Pfam" id="PF07715">
    <property type="entry name" value="Plug"/>
    <property type="match status" value="1"/>
</dbReference>
<dbReference type="FunFam" id="2.170.130.10:FF:000001">
    <property type="entry name" value="Catecholate siderophore TonB-dependent receptor"/>
    <property type="match status" value="1"/>
</dbReference>
<dbReference type="InterPro" id="IPR012910">
    <property type="entry name" value="Plug_dom"/>
</dbReference>
<keyword evidence="5" id="KW-0410">Iron transport</keyword>
<keyword evidence="9" id="KW-0406">Ion transport</keyword>
<evidence type="ECO:0000256" key="12">
    <source>
        <dbReference type="ARBA" id="ARBA00023170"/>
    </source>
</evidence>
<evidence type="ECO:0000256" key="1">
    <source>
        <dbReference type="ARBA" id="ARBA00004571"/>
    </source>
</evidence>
<evidence type="ECO:0000256" key="10">
    <source>
        <dbReference type="ARBA" id="ARBA00023077"/>
    </source>
</evidence>
<evidence type="ECO:0000256" key="5">
    <source>
        <dbReference type="ARBA" id="ARBA00022496"/>
    </source>
</evidence>
<dbReference type="Proteomes" id="UP000295129">
    <property type="component" value="Unassembled WGS sequence"/>
</dbReference>
<dbReference type="Pfam" id="PF00593">
    <property type="entry name" value="TonB_dep_Rec_b-barrel"/>
    <property type="match status" value="1"/>
</dbReference>
<feature type="chain" id="PRO_5020540873" evidence="16">
    <location>
        <begin position="33"/>
        <end position="830"/>
    </location>
</feature>
<keyword evidence="8" id="KW-0408">Iron</keyword>
<evidence type="ECO:0000256" key="11">
    <source>
        <dbReference type="ARBA" id="ARBA00023136"/>
    </source>
</evidence>
<comment type="subcellular location">
    <subcellularLocation>
        <location evidence="1 14">Cell outer membrane</location>
        <topology evidence="1 14">Multi-pass membrane protein</topology>
    </subcellularLocation>
</comment>
<evidence type="ECO:0000256" key="7">
    <source>
        <dbReference type="ARBA" id="ARBA00022729"/>
    </source>
</evidence>
<keyword evidence="10 15" id="KW-0798">TonB box</keyword>
<dbReference type="OrthoDB" id="127311at2"/>
<dbReference type="GO" id="GO:0038023">
    <property type="term" value="F:signaling receptor activity"/>
    <property type="evidence" value="ECO:0007669"/>
    <property type="project" value="InterPro"/>
</dbReference>
<keyword evidence="7 16" id="KW-0732">Signal</keyword>
<dbReference type="AlphaFoldDB" id="A0A4R6DMH4"/>
<evidence type="ECO:0000256" key="3">
    <source>
        <dbReference type="ARBA" id="ARBA00022448"/>
    </source>
</evidence>
<evidence type="ECO:0000313" key="19">
    <source>
        <dbReference type="Proteomes" id="UP000295129"/>
    </source>
</evidence>
<keyword evidence="19" id="KW-1185">Reference proteome</keyword>